<dbReference type="Proteomes" id="UP000831775">
    <property type="component" value="Chromosome"/>
</dbReference>
<reference evidence="2 3" key="1">
    <citation type="submission" date="2022-04" db="EMBL/GenBank/DDBJ databases">
        <title>Leucobacter sp. isolated from rhizosphere of onion.</title>
        <authorList>
            <person name="Won M."/>
            <person name="Lee C.-M."/>
            <person name="Woen H.-Y."/>
            <person name="Kwon S.-W."/>
        </authorList>
    </citation>
    <scope>NUCLEOTIDE SEQUENCE [LARGE SCALE GENOMIC DNA]</scope>
    <source>
        <strain evidence="2 3">H25R-14</strain>
    </source>
</reference>
<feature type="transmembrane region" description="Helical" evidence="1">
    <location>
        <begin position="120"/>
        <end position="138"/>
    </location>
</feature>
<keyword evidence="1" id="KW-1133">Transmembrane helix</keyword>
<evidence type="ECO:0000256" key="1">
    <source>
        <dbReference type="SAM" id="Phobius"/>
    </source>
</evidence>
<dbReference type="EMBL" id="CP095043">
    <property type="protein sequence ID" value="UOQ59774.1"/>
    <property type="molecule type" value="Genomic_DNA"/>
</dbReference>
<dbReference type="RefSeq" id="WP_244684973.1">
    <property type="nucleotide sequence ID" value="NZ_CP095043.1"/>
</dbReference>
<feature type="transmembrane region" description="Helical" evidence="1">
    <location>
        <begin position="150"/>
        <end position="170"/>
    </location>
</feature>
<feature type="transmembrane region" description="Helical" evidence="1">
    <location>
        <begin position="34"/>
        <end position="53"/>
    </location>
</feature>
<evidence type="ECO:0000313" key="2">
    <source>
        <dbReference type="EMBL" id="UOQ59774.1"/>
    </source>
</evidence>
<gene>
    <name evidence="2" type="ORF">MUN76_12060</name>
</gene>
<feature type="transmembrane region" description="Helical" evidence="1">
    <location>
        <begin position="6"/>
        <end position="27"/>
    </location>
</feature>
<protein>
    <recommendedName>
        <fullName evidence="4">Integral membrane protein</fullName>
    </recommendedName>
</protein>
<evidence type="ECO:0008006" key="4">
    <source>
        <dbReference type="Google" id="ProtNLM"/>
    </source>
</evidence>
<keyword evidence="1" id="KW-0812">Transmembrane</keyword>
<evidence type="ECO:0000313" key="3">
    <source>
        <dbReference type="Proteomes" id="UP000831775"/>
    </source>
</evidence>
<organism evidence="2 3">
    <name type="scientific">Leucobacter rhizosphaerae</name>
    <dbReference type="NCBI Taxonomy" id="2932245"/>
    <lineage>
        <taxon>Bacteria</taxon>
        <taxon>Bacillati</taxon>
        <taxon>Actinomycetota</taxon>
        <taxon>Actinomycetes</taxon>
        <taxon>Micrococcales</taxon>
        <taxon>Microbacteriaceae</taxon>
        <taxon>Leucobacter</taxon>
    </lineage>
</organism>
<sequence length="192" mass="20461">MILAIILSCEIGFWVLILLGLIARYVFRRPKLGAALLIMTPVVDLILLAAVAIDLSGGGTAHFAHTLAAIYLGFSIAYGHRMIAWADVRFAHRFSGGPAPVKRFGAAYTRACWADVLRTGLAIVIASAVLGLLIGITGDAERSRALTETFRFLGIIFTIEVIWAASYTVWPKKAPAEAADAGNATAAPALRP</sequence>
<keyword evidence="3" id="KW-1185">Reference proteome</keyword>
<name>A0ABY4FUE2_9MICO</name>
<accession>A0ABY4FUE2</accession>
<proteinExistence type="predicted"/>
<feature type="transmembrane region" description="Helical" evidence="1">
    <location>
        <begin position="59"/>
        <end position="79"/>
    </location>
</feature>
<keyword evidence="1" id="KW-0472">Membrane</keyword>